<evidence type="ECO:0000313" key="2">
    <source>
        <dbReference type="Proteomes" id="UP001055879"/>
    </source>
</evidence>
<reference evidence="1 2" key="2">
    <citation type="journal article" date="2022" name="Mol. Ecol. Resour.">
        <title>The genomes of chicory, endive, great burdock and yacon provide insights into Asteraceae paleo-polyploidization history and plant inulin production.</title>
        <authorList>
            <person name="Fan W."/>
            <person name="Wang S."/>
            <person name="Wang H."/>
            <person name="Wang A."/>
            <person name="Jiang F."/>
            <person name="Liu H."/>
            <person name="Zhao H."/>
            <person name="Xu D."/>
            <person name="Zhang Y."/>
        </authorList>
    </citation>
    <scope>NUCLEOTIDE SEQUENCE [LARGE SCALE GENOMIC DNA]</scope>
    <source>
        <strain evidence="2">cv. Niubang</strain>
    </source>
</reference>
<keyword evidence="2" id="KW-1185">Reference proteome</keyword>
<reference evidence="2" key="1">
    <citation type="journal article" date="2022" name="Mol. Ecol. Resour.">
        <title>The genomes of chicory, endive, great burdock and yacon provide insights into Asteraceae palaeo-polyploidization history and plant inulin production.</title>
        <authorList>
            <person name="Fan W."/>
            <person name="Wang S."/>
            <person name="Wang H."/>
            <person name="Wang A."/>
            <person name="Jiang F."/>
            <person name="Liu H."/>
            <person name="Zhao H."/>
            <person name="Xu D."/>
            <person name="Zhang Y."/>
        </authorList>
    </citation>
    <scope>NUCLEOTIDE SEQUENCE [LARGE SCALE GENOMIC DNA]</scope>
    <source>
        <strain evidence="2">cv. Niubang</strain>
    </source>
</reference>
<dbReference type="EMBL" id="CM042049">
    <property type="protein sequence ID" value="KAI3746092.1"/>
    <property type="molecule type" value="Genomic_DNA"/>
</dbReference>
<gene>
    <name evidence="1" type="ORF">L6452_08513</name>
</gene>
<accession>A0ACB9DHQ1</accession>
<dbReference type="Proteomes" id="UP001055879">
    <property type="component" value="Linkage Group LG03"/>
</dbReference>
<protein>
    <submittedName>
        <fullName evidence="1">Uncharacterized protein</fullName>
    </submittedName>
</protein>
<name>A0ACB9DHQ1_ARCLA</name>
<evidence type="ECO:0000313" key="1">
    <source>
        <dbReference type="EMBL" id="KAI3746092.1"/>
    </source>
</evidence>
<organism evidence="1 2">
    <name type="scientific">Arctium lappa</name>
    <name type="common">Greater burdock</name>
    <name type="synonym">Lappa major</name>
    <dbReference type="NCBI Taxonomy" id="4217"/>
    <lineage>
        <taxon>Eukaryota</taxon>
        <taxon>Viridiplantae</taxon>
        <taxon>Streptophyta</taxon>
        <taxon>Embryophyta</taxon>
        <taxon>Tracheophyta</taxon>
        <taxon>Spermatophyta</taxon>
        <taxon>Magnoliopsida</taxon>
        <taxon>eudicotyledons</taxon>
        <taxon>Gunneridae</taxon>
        <taxon>Pentapetalae</taxon>
        <taxon>asterids</taxon>
        <taxon>campanulids</taxon>
        <taxon>Asterales</taxon>
        <taxon>Asteraceae</taxon>
        <taxon>Carduoideae</taxon>
        <taxon>Cardueae</taxon>
        <taxon>Arctiinae</taxon>
        <taxon>Arctium</taxon>
    </lineage>
</organism>
<comment type="caution">
    <text evidence="1">The sequence shown here is derived from an EMBL/GenBank/DDBJ whole genome shotgun (WGS) entry which is preliminary data.</text>
</comment>
<sequence>MPLLLSWLIAATTVTIIGSHTIKVDKASDAFYKLNNTRSQIHTYLFDVIRASVTKLNLDDDFEQKNDIAKAVEEELYKAMSAYGYLSIVKEEGLEISQPALDTEKSEVHHAITARWSNSIVHRSPGSICSKRRAGAMTYLGHKVQFLVPQILYQEFENIYDCTTKSRELLSLG</sequence>
<proteinExistence type="predicted"/>